<dbReference type="GO" id="GO:0005634">
    <property type="term" value="C:nucleus"/>
    <property type="evidence" value="ECO:0000318"/>
    <property type="project" value="GO_Central"/>
</dbReference>
<keyword evidence="9" id="KW-0234">DNA repair</keyword>
<evidence type="ECO:0000256" key="1">
    <source>
        <dbReference type="ARBA" id="ARBA00000983"/>
    </source>
</evidence>
<dbReference type="AlphaFoldDB" id="D6WSR5"/>
<feature type="domain" description="SAP" evidence="11">
    <location>
        <begin position="285"/>
        <end position="319"/>
    </location>
</feature>
<comment type="catalytic activity">
    <reaction evidence="1 9">
        <text>Hydrolytically removes 5'-nucleotides successively from the 3'-hydroxy termini of 3'-hydroxy-terminated oligonucleotides.</text>
        <dbReference type="EC" id="3.1.4.1"/>
    </reaction>
</comment>
<organism evidence="12 13">
    <name type="scientific">Tribolium castaneum</name>
    <name type="common">Red flour beetle</name>
    <dbReference type="NCBI Taxonomy" id="7070"/>
    <lineage>
        <taxon>Eukaryota</taxon>
        <taxon>Metazoa</taxon>
        <taxon>Ecdysozoa</taxon>
        <taxon>Arthropoda</taxon>
        <taxon>Hexapoda</taxon>
        <taxon>Insecta</taxon>
        <taxon>Pterygota</taxon>
        <taxon>Neoptera</taxon>
        <taxon>Endopterygota</taxon>
        <taxon>Coleoptera</taxon>
        <taxon>Polyphaga</taxon>
        <taxon>Cucujiformia</taxon>
        <taxon>Tenebrionidae</taxon>
        <taxon>Tenebrionidae incertae sedis</taxon>
        <taxon>Tribolium</taxon>
    </lineage>
</organism>
<dbReference type="GO" id="GO:0070336">
    <property type="term" value="F:flap-structured DNA binding"/>
    <property type="evidence" value="ECO:0000318"/>
    <property type="project" value="GO_Central"/>
</dbReference>
<dbReference type="CDD" id="cd22326">
    <property type="entry name" value="FAN1-like"/>
    <property type="match status" value="1"/>
</dbReference>
<dbReference type="GO" id="GO:0036297">
    <property type="term" value="P:interstrand cross-link repair"/>
    <property type="evidence" value="ECO:0000318"/>
    <property type="project" value="GO_Central"/>
</dbReference>
<dbReference type="Proteomes" id="UP000007266">
    <property type="component" value="Linkage group 7"/>
</dbReference>
<dbReference type="GO" id="GO:0004528">
    <property type="term" value="F:phosphodiesterase I activity"/>
    <property type="evidence" value="ECO:0007669"/>
    <property type="project" value="UniProtKB-EC"/>
</dbReference>
<evidence type="ECO:0000256" key="6">
    <source>
        <dbReference type="ARBA" id="ARBA00022842"/>
    </source>
</evidence>
<feature type="compositionally biased region" description="Low complexity" evidence="10">
    <location>
        <begin position="94"/>
        <end position="108"/>
    </location>
</feature>
<feature type="compositionally biased region" description="Polar residues" evidence="10">
    <location>
        <begin position="115"/>
        <end position="134"/>
    </location>
</feature>
<evidence type="ECO:0000313" key="12">
    <source>
        <dbReference type="EMBL" id="EFA07149.2"/>
    </source>
</evidence>
<feature type="region of interest" description="Disordered" evidence="10">
    <location>
        <begin position="1"/>
        <end position="69"/>
    </location>
</feature>
<keyword evidence="4 9" id="KW-0479">Metal-binding</keyword>
<feature type="region of interest" description="Disordered" evidence="10">
    <location>
        <begin position="87"/>
        <end position="151"/>
    </location>
</feature>
<dbReference type="InterPro" id="IPR014883">
    <property type="entry name" value="VRR_NUC"/>
</dbReference>
<dbReference type="OMA" id="ECRVESM"/>
<evidence type="ECO:0000259" key="11">
    <source>
        <dbReference type="PROSITE" id="PS50800"/>
    </source>
</evidence>
<gene>
    <name evidence="12" type="primary">AUGUSTUS-3.0.2_10140</name>
    <name evidence="12" type="ORF">TcasGA2_TC010140</name>
</gene>
<feature type="compositionally biased region" description="Basic residues" evidence="10">
    <location>
        <begin position="21"/>
        <end position="37"/>
    </location>
</feature>
<feature type="compositionally biased region" description="Polar residues" evidence="10">
    <location>
        <begin position="51"/>
        <end position="69"/>
    </location>
</feature>
<dbReference type="PANTHER" id="PTHR15749">
    <property type="entry name" value="FANCONI-ASSOCIATED NUCLEASE 1"/>
    <property type="match status" value="1"/>
</dbReference>
<evidence type="ECO:0000256" key="7">
    <source>
        <dbReference type="ARBA" id="ARBA00023211"/>
    </source>
</evidence>
<evidence type="ECO:0000256" key="2">
    <source>
        <dbReference type="ARBA" id="ARBA00005533"/>
    </source>
</evidence>
<evidence type="ECO:0000313" key="13">
    <source>
        <dbReference type="Proteomes" id="UP000007266"/>
    </source>
</evidence>
<proteinExistence type="inferred from homology"/>
<dbReference type="GO" id="GO:0008409">
    <property type="term" value="F:5'-3' exonuclease activity"/>
    <property type="evidence" value="ECO:0000318"/>
    <property type="project" value="GO_Central"/>
</dbReference>
<accession>D6WSR5</accession>
<name>D6WSR5_TRICA</name>
<dbReference type="GO" id="GO:0046872">
    <property type="term" value="F:metal ion binding"/>
    <property type="evidence" value="ECO:0007669"/>
    <property type="project" value="UniProtKB-KW"/>
</dbReference>
<dbReference type="eggNOG" id="KOG2143">
    <property type="taxonomic scope" value="Eukaryota"/>
</dbReference>
<comment type="function">
    <text evidence="8 9">Nuclease required for the repair of DNA interstrand cross-links (ICL). Acts as a 5'-3' exonuclease that anchors at a cut end of DNA and cleaves DNA successively at every third nucleotide, allowing to excise an ICL from one strand through flanking incisions.</text>
</comment>
<keyword evidence="7 9" id="KW-0464">Manganese</keyword>
<dbReference type="InterPro" id="IPR049126">
    <property type="entry name" value="FAN1-like_TPR"/>
</dbReference>
<dbReference type="InterPro" id="IPR011856">
    <property type="entry name" value="tRNA_endonuc-like_dom_sf"/>
</dbReference>
<dbReference type="InterPro" id="IPR033315">
    <property type="entry name" value="Fan1-like"/>
</dbReference>
<comment type="subcellular location">
    <subcellularLocation>
        <location evidence="9">Nucleus</location>
    </subcellularLocation>
</comment>
<evidence type="ECO:0000256" key="3">
    <source>
        <dbReference type="ARBA" id="ARBA00022722"/>
    </source>
</evidence>
<dbReference type="PROSITE" id="PS50800">
    <property type="entry name" value="SAP"/>
    <property type="match status" value="1"/>
</dbReference>
<dbReference type="HOGENOM" id="CLU_019856_0_0_1"/>
<protein>
    <recommendedName>
        <fullName evidence="9">Fanconi-associated nuclease</fullName>
        <ecNumber evidence="9">3.1.4.1</ecNumber>
    </recommendedName>
</protein>
<sequence length="824" mass="94864">MSVASFAGPKDTATESVSNTSRKRNSPSVRISKRKLKAPINSDDEGDLESNHSQSTLKENNGTPAPITVQLSLNKPTSLACSINITTSAPLNSPPRSVLTPSSVSSPPKGVLTPPSENLPSPNTSSNKNVSPKQTPKKRLFDESNKTNTPSTSKICVLENRVIVTSPLKKSPKNEVKDETKKLNYDVLKVMREFFINVLKYSHLKCLLSKSDQDMLYNFYNIEKDYQYTCVKLFLWKQQWYNIFKYVGGIGLKMSDNDVTAMYKCLEEKHFVDTNYMAEETVTLLNLLSVADLRAILAQFKLPTAGPRESLIDKLLRNCKTQVTLTCTKSTEDLLRERIKERMGYCVRLSTNLNRCLRYVFLLNTFTNFSLTVPQDYFKNVTYFNTVFPSCKVETFHIFYTPGEFSKYADAVDLNRELEEAIEKKNNPNILVLCQRAFNLLKQANEEAKNDMREPHLERFTPNAQYIRIITQGLKHIKRHNFGEVQIWLEYLITQKYCKHKRGDWYCELALIYTEYLKDYEKAAKLIIKAFKEEKEFLTDIQLQALAHRGRLTNRKTYNLPSLYHDEIAALSPPACDRDWPQEVLDCESLKSQKSGQKRKYVHRCANGDVEYLSVEQKALKHYETMGFPSGLHCEGSVVIAAFYLLFWDIIYEEYVRGTFISSVQSAPLDMHTPYFYKNRERSIQKRLDEIRDKWKNIELRTKLSRAWDLHSHENSVIEAAVPKSDHIFDVIMCIGRPVLAKIFERLVQNFKVYQSGFPDLIVWNVEEGRAKFVEVKGENDKLSIKQKLWLNYLCDSGASVEVCRVEPKATKKQFKRSVAAACH</sequence>
<evidence type="ECO:0000256" key="4">
    <source>
        <dbReference type="ARBA" id="ARBA00022723"/>
    </source>
</evidence>
<comment type="similarity">
    <text evidence="2 9">Belongs to the FAN1 family.</text>
</comment>
<keyword evidence="9" id="KW-0539">Nucleus</keyword>
<keyword evidence="6 9" id="KW-0460">Magnesium</keyword>
<keyword evidence="9" id="KW-0227">DNA damage</keyword>
<dbReference type="InterPro" id="IPR003034">
    <property type="entry name" value="SAP_dom"/>
</dbReference>
<keyword evidence="3 9" id="KW-0540">Nuclease</keyword>
<dbReference type="SMART" id="SM00990">
    <property type="entry name" value="VRR_NUC"/>
    <property type="match status" value="1"/>
</dbReference>
<dbReference type="PANTHER" id="PTHR15749:SF4">
    <property type="entry name" value="FANCONI-ASSOCIATED NUCLEASE 1"/>
    <property type="match status" value="1"/>
</dbReference>
<comment type="cofactor">
    <cofactor evidence="9">
        <name>Mg(2+)</name>
        <dbReference type="ChEBI" id="CHEBI:18420"/>
    </cofactor>
    <cofactor evidence="9">
        <name>Mn(2+)</name>
        <dbReference type="ChEBI" id="CHEBI:29035"/>
    </cofactor>
</comment>
<evidence type="ECO:0000256" key="9">
    <source>
        <dbReference type="RuleBase" id="RU365033"/>
    </source>
</evidence>
<dbReference type="GO" id="GO:0017108">
    <property type="term" value="F:5'-flap endonuclease activity"/>
    <property type="evidence" value="ECO:0000318"/>
    <property type="project" value="GO_Central"/>
</dbReference>
<dbReference type="Pfam" id="PF02037">
    <property type="entry name" value="SAP"/>
    <property type="match status" value="1"/>
</dbReference>
<dbReference type="Pfam" id="PF08774">
    <property type="entry name" value="VRR_NUC"/>
    <property type="match status" value="1"/>
</dbReference>
<dbReference type="Pfam" id="PF21170">
    <property type="entry name" value="FAN1_TPR"/>
    <property type="match status" value="1"/>
</dbReference>
<dbReference type="EC" id="3.1.4.1" evidence="9"/>
<keyword evidence="13" id="KW-1185">Reference proteome</keyword>
<reference evidence="12 13" key="2">
    <citation type="journal article" date="2010" name="Nucleic Acids Res.">
        <title>BeetleBase in 2010: revisions to provide comprehensive genomic information for Tribolium castaneum.</title>
        <authorList>
            <person name="Kim H.S."/>
            <person name="Murphy T."/>
            <person name="Xia J."/>
            <person name="Caragea D."/>
            <person name="Park Y."/>
            <person name="Beeman R.W."/>
            <person name="Lorenzen M.D."/>
            <person name="Butcher S."/>
            <person name="Manak J.R."/>
            <person name="Brown S.J."/>
        </authorList>
    </citation>
    <scope>GENOME REANNOTATION</scope>
    <source>
        <strain evidence="12 13">Georgia GA2</strain>
    </source>
</reference>
<evidence type="ECO:0000256" key="10">
    <source>
        <dbReference type="SAM" id="MobiDB-lite"/>
    </source>
</evidence>
<dbReference type="FunFam" id="3.40.1350.10:FF:000020">
    <property type="entry name" value="Fanconi-associated nuclease"/>
    <property type="match status" value="1"/>
</dbReference>
<dbReference type="Gene3D" id="3.40.1350.10">
    <property type="match status" value="1"/>
</dbReference>
<evidence type="ECO:0000256" key="8">
    <source>
        <dbReference type="ARBA" id="ARBA00059914"/>
    </source>
</evidence>
<evidence type="ECO:0000256" key="5">
    <source>
        <dbReference type="ARBA" id="ARBA00022801"/>
    </source>
</evidence>
<dbReference type="InterPro" id="IPR049132">
    <property type="entry name" value="FAN1-like_euk"/>
</dbReference>
<dbReference type="STRING" id="7070.D6WSR5"/>
<dbReference type="EMBL" id="KQ971354">
    <property type="protein sequence ID" value="EFA07149.2"/>
    <property type="molecule type" value="Genomic_DNA"/>
</dbReference>
<reference evidence="12 13" key="1">
    <citation type="journal article" date="2008" name="Nature">
        <title>The genome of the model beetle and pest Tribolium castaneum.</title>
        <authorList>
            <consortium name="Tribolium Genome Sequencing Consortium"/>
            <person name="Richards S."/>
            <person name="Gibbs R.A."/>
            <person name="Weinstock G.M."/>
            <person name="Brown S.J."/>
            <person name="Denell R."/>
            <person name="Beeman R.W."/>
            <person name="Gibbs R."/>
            <person name="Beeman R.W."/>
            <person name="Brown S.J."/>
            <person name="Bucher G."/>
            <person name="Friedrich M."/>
            <person name="Grimmelikhuijzen C.J."/>
            <person name="Klingler M."/>
            <person name="Lorenzen M."/>
            <person name="Richards S."/>
            <person name="Roth S."/>
            <person name="Schroder R."/>
            <person name="Tautz D."/>
            <person name="Zdobnov E.M."/>
            <person name="Muzny D."/>
            <person name="Gibbs R.A."/>
            <person name="Weinstock G.M."/>
            <person name="Attaway T."/>
            <person name="Bell S."/>
            <person name="Buhay C.J."/>
            <person name="Chandrabose M.N."/>
            <person name="Chavez D."/>
            <person name="Clerk-Blankenburg K.P."/>
            <person name="Cree A."/>
            <person name="Dao M."/>
            <person name="Davis C."/>
            <person name="Chacko J."/>
            <person name="Dinh H."/>
            <person name="Dugan-Rocha S."/>
            <person name="Fowler G."/>
            <person name="Garner T.T."/>
            <person name="Garnes J."/>
            <person name="Gnirke A."/>
            <person name="Hawes A."/>
            <person name="Hernandez J."/>
            <person name="Hines S."/>
            <person name="Holder M."/>
            <person name="Hume J."/>
            <person name="Jhangiani S.N."/>
            <person name="Joshi V."/>
            <person name="Khan Z.M."/>
            <person name="Jackson L."/>
            <person name="Kovar C."/>
            <person name="Kowis A."/>
            <person name="Lee S."/>
            <person name="Lewis L.R."/>
            <person name="Margolis J."/>
            <person name="Morgan M."/>
            <person name="Nazareth L.V."/>
            <person name="Nguyen N."/>
            <person name="Okwuonu G."/>
            <person name="Parker D."/>
            <person name="Richards S."/>
            <person name="Ruiz S.J."/>
            <person name="Santibanez J."/>
            <person name="Savard J."/>
            <person name="Scherer S.E."/>
            <person name="Schneider B."/>
            <person name="Sodergren E."/>
            <person name="Tautz D."/>
            <person name="Vattahil S."/>
            <person name="Villasana D."/>
            <person name="White C.S."/>
            <person name="Wright R."/>
            <person name="Park Y."/>
            <person name="Beeman R.W."/>
            <person name="Lord J."/>
            <person name="Oppert B."/>
            <person name="Lorenzen M."/>
            <person name="Brown S."/>
            <person name="Wang L."/>
            <person name="Savard J."/>
            <person name="Tautz D."/>
            <person name="Richards S."/>
            <person name="Weinstock G."/>
            <person name="Gibbs R.A."/>
            <person name="Liu Y."/>
            <person name="Worley K."/>
            <person name="Weinstock G."/>
            <person name="Elsik C.G."/>
            <person name="Reese J.T."/>
            <person name="Elhaik E."/>
            <person name="Landan G."/>
            <person name="Graur D."/>
            <person name="Arensburger P."/>
            <person name="Atkinson P."/>
            <person name="Beeman R.W."/>
            <person name="Beidler J."/>
            <person name="Brown S.J."/>
            <person name="Demuth J.P."/>
            <person name="Drury D.W."/>
            <person name="Du Y.Z."/>
            <person name="Fujiwara H."/>
            <person name="Lorenzen M."/>
            <person name="Maselli V."/>
            <person name="Osanai M."/>
            <person name="Park Y."/>
            <person name="Robertson H.M."/>
            <person name="Tu Z."/>
            <person name="Wang J.J."/>
            <person name="Wang S."/>
            <person name="Richards S."/>
            <person name="Song H."/>
            <person name="Zhang L."/>
            <person name="Sodergren E."/>
            <person name="Werner D."/>
            <person name="Stanke M."/>
            <person name="Morgenstern B."/>
            <person name="Solovyev V."/>
            <person name="Kosarev P."/>
            <person name="Brown G."/>
            <person name="Chen H.C."/>
            <person name="Ermolaeva O."/>
            <person name="Hlavina W."/>
            <person name="Kapustin Y."/>
            <person name="Kiryutin B."/>
            <person name="Kitts P."/>
            <person name="Maglott D."/>
            <person name="Pruitt K."/>
            <person name="Sapojnikov V."/>
            <person name="Souvorov A."/>
            <person name="Mackey A.J."/>
            <person name="Waterhouse R.M."/>
            <person name="Wyder S."/>
            <person name="Zdobnov E.M."/>
            <person name="Zdobnov E.M."/>
            <person name="Wyder S."/>
            <person name="Kriventseva E.V."/>
            <person name="Kadowaki T."/>
            <person name="Bork P."/>
            <person name="Aranda M."/>
            <person name="Bao R."/>
            <person name="Beermann A."/>
            <person name="Berns N."/>
            <person name="Bolognesi R."/>
            <person name="Bonneton F."/>
            <person name="Bopp D."/>
            <person name="Brown S.J."/>
            <person name="Bucher G."/>
            <person name="Butts T."/>
            <person name="Chaumot A."/>
            <person name="Denell R.E."/>
            <person name="Ferrier D.E."/>
            <person name="Friedrich M."/>
            <person name="Gordon C.M."/>
            <person name="Jindra M."/>
            <person name="Klingler M."/>
            <person name="Lan Q."/>
            <person name="Lattorff H.M."/>
            <person name="Laudet V."/>
            <person name="von Levetsow C."/>
            <person name="Liu Z."/>
            <person name="Lutz R."/>
            <person name="Lynch J.A."/>
            <person name="da Fonseca R.N."/>
            <person name="Posnien N."/>
            <person name="Reuter R."/>
            <person name="Roth S."/>
            <person name="Savard J."/>
            <person name="Schinko J.B."/>
            <person name="Schmitt C."/>
            <person name="Schoppmeier M."/>
            <person name="Schroder R."/>
            <person name="Shippy T.D."/>
            <person name="Simonnet F."/>
            <person name="Marques-Souza H."/>
            <person name="Tautz D."/>
            <person name="Tomoyasu Y."/>
            <person name="Trauner J."/>
            <person name="Van der Zee M."/>
            <person name="Vervoort M."/>
            <person name="Wittkopp N."/>
            <person name="Wimmer E.A."/>
            <person name="Yang X."/>
            <person name="Jones A.K."/>
            <person name="Sattelle D.B."/>
            <person name="Ebert P.R."/>
            <person name="Nelson D."/>
            <person name="Scott J.G."/>
            <person name="Beeman R.W."/>
            <person name="Muthukrishnan S."/>
            <person name="Kramer K.J."/>
            <person name="Arakane Y."/>
            <person name="Beeman R.W."/>
            <person name="Zhu Q."/>
            <person name="Hogenkamp D."/>
            <person name="Dixit R."/>
            <person name="Oppert B."/>
            <person name="Jiang H."/>
            <person name="Zou Z."/>
            <person name="Marshall J."/>
            <person name="Elpidina E."/>
            <person name="Vinokurov K."/>
            <person name="Oppert C."/>
            <person name="Zou Z."/>
            <person name="Evans J."/>
            <person name="Lu Z."/>
            <person name="Zhao P."/>
            <person name="Sumathipala N."/>
            <person name="Altincicek B."/>
            <person name="Vilcinskas A."/>
            <person name="Williams M."/>
            <person name="Hultmark D."/>
            <person name="Hetru C."/>
            <person name="Jiang H."/>
            <person name="Grimmelikhuijzen C.J."/>
            <person name="Hauser F."/>
            <person name="Cazzamali G."/>
            <person name="Williamson M."/>
            <person name="Park Y."/>
            <person name="Li B."/>
            <person name="Tanaka Y."/>
            <person name="Predel R."/>
            <person name="Neupert S."/>
            <person name="Schachtner J."/>
            <person name="Verleyen P."/>
            <person name="Raible F."/>
            <person name="Bork P."/>
            <person name="Friedrich M."/>
            <person name="Walden K.K."/>
            <person name="Robertson H.M."/>
            <person name="Angeli S."/>
            <person name="Foret S."/>
            <person name="Bucher G."/>
            <person name="Schuetz S."/>
            <person name="Maleszka R."/>
            <person name="Wimmer E.A."/>
            <person name="Beeman R.W."/>
            <person name="Lorenzen M."/>
            <person name="Tomoyasu Y."/>
            <person name="Miller S.C."/>
            <person name="Grossmann D."/>
            <person name="Bucher G."/>
        </authorList>
    </citation>
    <scope>NUCLEOTIDE SEQUENCE [LARGE SCALE GENOMIC DNA]</scope>
    <source>
        <strain evidence="12 13">Georgia GA2</strain>
    </source>
</reference>
<keyword evidence="5 9" id="KW-0378">Hydrolase</keyword>
<dbReference type="InParanoid" id="D6WSR5"/>